<evidence type="ECO:0000313" key="3">
    <source>
        <dbReference type="Proteomes" id="UP000714380"/>
    </source>
</evidence>
<accession>A0ABS7ZT22</accession>
<evidence type="ECO:0000256" key="1">
    <source>
        <dbReference type="SAM" id="Phobius"/>
    </source>
</evidence>
<protein>
    <submittedName>
        <fullName evidence="2">Uncharacterized protein</fullName>
    </submittedName>
</protein>
<dbReference type="Proteomes" id="UP000714380">
    <property type="component" value="Unassembled WGS sequence"/>
</dbReference>
<comment type="caution">
    <text evidence="2">The sequence shown here is derived from an EMBL/GenBank/DDBJ whole genome shotgun (WGS) entry which is preliminary data.</text>
</comment>
<dbReference type="EMBL" id="JAEDAH010000043">
    <property type="protein sequence ID" value="MCA6063690.1"/>
    <property type="molecule type" value="Genomic_DNA"/>
</dbReference>
<gene>
    <name evidence="2" type="ORF">I9W95_08715</name>
</gene>
<keyword evidence="1" id="KW-0472">Membrane</keyword>
<keyword evidence="1" id="KW-1133">Transmembrane helix</keyword>
<name>A0ABS7ZT22_9GAMM</name>
<dbReference type="RefSeq" id="WP_225673937.1">
    <property type="nucleotide sequence ID" value="NZ_JAEDAH010000043.1"/>
</dbReference>
<organism evidence="2 3">
    <name type="scientific">Thalassolituus marinus</name>
    <dbReference type="NCBI Taxonomy" id="671053"/>
    <lineage>
        <taxon>Bacteria</taxon>
        <taxon>Pseudomonadati</taxon>
        <taxon>Pseudomonadota</taxon>
        <taxon>Gammaproteobacteria</taxon>
        <taxon>Oceanospirillales</taxon>
        <taxon>Oceanospirillaceae</taxon>
        <taxon>Thalassolituus</taxon>
    </lineage>
</organism>
<sequence length="54" mass="5830">MGTSISSWENVTAYFSFADSPMMLALFALGCAAIVTGLIVSIKKHEDDAFDDLK</sequence>
<feature type="transmembrane region" description="Helical" evidence="1">
    <location>
        <begin position="20"/>
        <end position="40"/>
    </location>
</feature>
<reference evidence="2 3" key="1">
    <citation type="submission" date="2020-12" db="EMBL/GenBank/DDBJ databases">
        <title>Novel Thalassolituus-related marine hydrocarbonoclastic bacteria mediated algae-derived hydrocarbons mineralization in twilight zone of the northern South China Sea.</title>
        <authorList>
            <person name="Dong C."/>
        </authorList>
    </citation>
    <scope>NUCLEOTIDE SEQUENCE [LARGE SCALE GENOMIC DNA]</scope>
    <source>
        <strain evidence="2 3">IMCC1826</strain>
    </source>
</reference>
<keyword evidence="3" id="KW-1185">Reference proteome</keyword>
<evidence type="ECO:0000313" key="2">
    <source>
        <dbReference type="EMBL" id="MCA6063690.1"/>
    </source>
</evidence>
<keyword evidence="1" id="KW-0812">Transmembrane</keyword>
<proteinExistence type="predicted"/>